<evidence type="ECO:0000256" key="3">
    <source>
        <dbReference type="ARBA" id="ARBA00022723"/>
    </source>
</evidence>
<dbReference type="Pfam" id="PF14226">
    <property type="entry name" value="DIOX_N"/>
    <property type="match status" value="1"/>
</dbReference>
<evidence type="ECO:0000313" key="9">
    <source>
        <dbReference type="Proteomes" id="UP000323000"/>
    </source>
</evidence>
<comment type="similarity">
    <text evidence="2 6">Belongs to the iron/ascorbate-dependent oxidoreductase family.</text>
</comment>
<evidence type="ECO:0000259" key="7">
    <source>
        <dbReference type="PROSITE" id="PS51471"/>
    </source>
</evidence>
<gene>
    <name evidence="8" type="ORF">EZV62_010790</name>
</gene>
<evidence type="ECO:0000256" key="5">
    <source>
        <dbReference type="ARBA" id="ARBA00023004"/>
    </source>
</evidence>
<dbReference type="AlphaFoldDB" id="A0A5C7I5G6"/>
<organism evidence="8 9">
    <name type="scientific">Acer yangbiense</name>
    <dbReference type="NCBI Taxonomy" id="1000413"/>
    <lineage>
        <taxon>Eukaryota</taxon>
        <taxon>Viridiplantae</taxon>
        <taxon>Streptophyta</taxon>
        <taxon>Embryophyta</taxon>
        <taxon>Tracheophyta</taxon>
        <taxon>Spermatophyta</taxon>
        <taxon>Magnoliopsida</taxon>
        <taxon>eudicotyledons</taxon>
        <taxon>Gunneridae</taxon>
        <taxon>Pentapetalae</taxon>
        <taxon>rosids</taxon>
        <taxon>malvids</taxon>
        <taxon>Sapindales</taxon>
        <taxon>Sapindaceae</taxon>
        <taxon>Hippocastanoideae</taxon>
        <taxon>Acereae</taxon>
        <taxon>Acer</taxon>
    </lineage>
</organism>
<dbReference type="GO" id="GO:0046872">
    <property type="term" value="F:metal ion binding"/>
    <property type="evidence" value="ECO:0007669"/>
    <property type="project" value="UniProtKB-KW"/>
</dbReference>
<evidence type="ECO:0000256" key="1">
    <source>
        <dbReference type="ARBA" id="ARBA00001962"/>
    </source>
</evidence>
<evidence type="ECO:0000256" key="6">
    <source>
        <dbReference type="RuleBase" id="RU003682"/>
    </source>
</evidence>
<dbReference type="EMBL" id="VAHF01000004">
    <property type="protein sequence ID" value="TXG63796.1"/>
    <property type="molecule type" value="Genomic_DNA"/>
</dbReference>
<keyword evidence="9" id="KW-1185">Reference proteome</keyword>
<feature type="domain" description="Fe2OG dioxygenase" evidence="7">
    <location>
        <begin position="248"/>
        <end position="347"/>
    </location>
</feature>
<keyword evidence="3 6" id="KW-0479">Metal-binding</keyword>
<dbReference type="GO" id="GO:0051213">
    <property type="term" value="F:dioxygenase activity"/>
    <property type="evidence" value="ECO:0007669"/>
    <property type="project" value="UniProtKB-ARBA"/>
</dbReference>
<dbReference type="Pfam" id="PF03171">
    <property type="entry name" value="2OG-FeII_Oxy"/>
    <property type="match status" value="1"/>
</dbReference>
<dbReference type="PANTHER" id="PTHR10209">
    <property type="entry name" value="OXIDOREDUCTASE, 2OG-FE II OXYGENASE FAMILY PROTEIN"/>
    <property type="match status" value="1"/>
</dbReference>
<keyword evidence="5 6" id="KW-0408">Iron</keyword>
<dbReference type="OrthoDB" id="288590at2759"/>
<dbReference type="InterPro" id="IPR005123">
    <property type="entry name" value="Oxoglu/Fe-dep_dioxygenase_dom"/>
</dbReference>
<dbReference type="FunFam" id="2.60.120.330:FF:000005">
    <property type="entry name" value="1-aminocyclopropane-1-carboxylate oxidase homolog 1"/>
    <property type="match status" value="1"/>
</dbReference>
<dbReference type="Proteomes" id="UP000323000">
    <property type="component" value="Chromosome 4"/>
</dbReference>
<dbReference type="PROSITE" id="PS51471">
    <property type="entry name" value="FE2OG_OXY"/>
    <property type="match status" value="1"/>
</dbReference>
<evidence type="ECO:0000256" key="2">
    <source>
        <dbReference type="ARBA" id="ARBA00008056"/>
    </source>
</evidence>
<comment type="cofactor">
    <cofactor evidence="1">
        <name>Fe cation</name>
        <dbReference type="ChEBI" id="CHEBI:24875"/>
    </cofactor>
</comment>
<dbReference type="PANTHER" id="PTHR10209:SF714">
    <property type="entry name" value="1-AMINOCYCLOPROPANE-1-CARBOXYLATE OXIDASE HOMOLOG 11-RELATED"/>
    <property type="match status" value="1"/>
</dbReference>
<dbReference type="SUPFAM" id="SSF51197">
    <property type="entry name" value="Clavaminate synthase-like"/>
    <property type="match status" value="1"/>
</dbReference>
<dbReference type="InterPro" id="IPR026992">
    <property type="entry name" value="DIOX_N"/>
</dbReference>
<evidence type="ECO:0000313" key="8">
    <source>
        <dbReference type="EMBL" id="TXG63796.1"/>
    </source>
</evidence>
<evidence type="ECO:0000256" key="4">
    <source>
        <dbReference type="ARBA" id="ARBA00023002"/>
    </source>
</evidence>
<protein>
    <recommendedName>
        <fullName evidence="7">Fe2OG dioxygenase domain-containing protein</fullName>
    </recommendedName>
</protein>
<proteinExistence type="inferred from homology"/>
<keyword evidence="4 6" id="KW-0560">Oxidoreductase</keyword>
<sequence>MTISCSSTYNLITQSLTYHHHHHQSFPGMEVGPSSSYTANFVSDYDKAKRVKEFDETKAGVKGLVDSGVVKIPKFFIHPQQNLPKSSDTCDISFQIPLIDLGGFEGSPRRKEIVDQIRQASETWGFFQLINHALPVSVMEEMLEGVRGFHEQHKEVKMEMYSRDTKKLVRYFTNGNLLASQEPANWRDTIAFNFQDGQLDPELFPQVCRKVVSEYMKHMIELRTILSALLSEALGLNSNYLTSLECMETESLVCHYYPTCPEPDLTLGATKHTDPSFLTILLQDRIGGLQVLHQNHWVDVPFVEGALVINIGDFMQLTSNDKFRSVEHRVVVGRVGARVSVACHFYPSTNNRYKPYEPIKELLSNQPPIYRATHVDEFMSYFRSKGLDGNSTLAHFKL</sequence>
<comment type="caution">
    <text evidence="8">The sequence shown here is derived from an EMBL/GenBank/DDBJ whole genome shotgun (WGS) entry which is preliminary data.</text>
</comment>
<name>A0A5C7I5G6_9ROSI</name>
<dbReference type="Gene3D" id="2.60.120.330">
    <property type="entry name" value="B-lactam Antibiotic, Isopenicillin N Synthase, Chain"/>
    <property type="match status" value="1"/>
</dbReference>
<dbReference type="InterPro" id="IPR044861">
    <property type="entry name" value="IPNS-like_FE2OG_OXY"/>
</dbReference>
<reference evidence="9" key="1">
    <citation type="journal article" date="2019" name="Gigascience">
        <title>De novo genome assembly of the endangered Acer yangbiense, a plant species with extremely small populations endemic to Yunnan Province, China.</title>
        <authorList>
            <person name="Yang J."/>
            <person name="Wariss H.M."/>
            <person name="Tao L."/>
            <person name="Zhang R."/>
            <person name="Yun Q."/>
            <person name="Hollingsworth P."/>
            <person name="Dao Z."/>
            <person name="Luo G."/>
            <person name="Guo H."/>
            <person name="Ma Y."/>
            <person name="Sun W."/>
        </authorList>
    </citation>
    <scope>NUCLEOTIDE SEQUENCE [LARGE SCALE GENOMIC DNA]</scope>
    <source>
        <strain evidence="9">cv. Malutang</strain>
    </source>
</reference>
<dbReference type="InterPro" id="IPR027443">
    <property type="entry name" value="IPNS-like_sf"/>
</dbReference>
<accession>A0A5C7I5G6</accession>